<gene>
    <name evidence="2" type="ORF">PACLA_8A024569</name>
</gene>
<dbReference type="Pfam" id="PF14214">
    <property type="entry name" value="Helitron_like_N"/>
    <property type="match status" value="1"/>
</dbReference>
<evidence type="ECO:0000259" key="1">
    <source>
        <dbReference type="Pfam" id="PF14214"/>
    </source>
</evidence>
<reference evidence="2" key="1">
    <citation type="submission" date="2020-04" db="EMBL/GenBank/DDBJ databases">
        <authorList>
            <person name="Alioto T."/>
            <person name="Alioto T."/>
            <person name="Gomez Garrido J."/>
        </authorList>
    </citation>
    <scope>NUCLEOTIDE SEQUENCE</scope>
    <source>
        <strain evidence="2">A484AB</strain>
    </source>
</reference>
<dbReference type="InterPro" id="IPR051055">
    <property type="entry name" value="PIF1_helicase"/>
</dbReference>
<dbReference type="InterPro" id="IPR025476">
    <property type="entry name" value="Helitron_helicase-like"/>
</dbReference>
<keyword evidence="3" id="KW-1185">Reference proteome</keyword>
<dbReference type="OrthoDB" id="5978628at2759"/>
<proteinExistence type="predicted"/>
<dbReference type="PANTHER" id="PTHR47642:SF5">
    <property type="entry name" value="ATP-DEPENDENT DNA HELICASE"/>
    <property type="match status" value="1"/>
</dbReference>
<organism evidence="2 3">
    <name type="scientific">Paramuricea clavata</name>
    <name type="common">Red gorgonian</name>
    <name type="synonym">Violescent sea-whip</name>
    <dbReference type="NCBI Taxonomy" id="317549"/>
    <lineage>
        <taxon>Eukaryota</taxon>
        <taxon>Metazoa</taxon>
        <taxon>Cnidaria</taxon>
        <taxon>Anthozoa</taxon>
        <taxon>Octocorallia</taxon>
        <taxon>Malacalcyonacea</taxon>
        <taxon>Plexauridae</taxon>
        <taxon>Paramuricea</taxon>
    </lineage>
</organism>
<dbReference type="AlphaFoldDB" id="A0A7D9HQZ3"/>
<sequence length="845" mass="97783">MADIDDQSRKNNPSYFSLLPFQHVYNLDEQNHRYTTAGLSSELPSRNTLDHLPSLFYIDVFKMNTSFNNDFKPDQNLYNIAKHDCRYFSPHSFDLQVAKITNKKTTLSFLHNKVRSLKKNLENLQNHLLSEFNFQSLSLNVRPNKVAEAAKWLINNGNLYKDEGITFNDTWLEDNSNSQLVFDHSDSDQTSEVSENVVDCNTESLNCDTECKTQQTSACDDDEHWSEDEAEIPAGITDTMLTSPDFVTDNERQHILNVAPGVGNRPMSIFRDKYSEELAYPGIFLGQKRPDNTNRLTKVHYSEICKSELRRCDRRAAMCVENIFFKTKKLQMKILLGQSQVALRKCQRNSNTITAGQLKQPGALDNMIHHDQGFKFLRAVRGSPPYFEKAKKDIFAMIRQLGSVSLFCSFSSAETQWTHLLRILGKLFDNKTYTDTELENLNWEEKSRLIQSDPVTCARHFDYQVHKCLQNFLLSSTVPLGKIADWFYRVEYEQRGSPHIHMLIWLENAPTFGEDSDYDVVSFIDKIVICEKPTENPDLLALVNRQVHRHSHTCRKKSKSVCRFNYPQPPMRSTKILYPLDIEMDDNEVDQHKDTWKFINKHLNDMKEGEDITFDQLLVNLKLTEENYLLAVQSCLKSPTIFLKRKPNELRINNYNAAYLSAWRANMDIQFVLDVYACAIYIVSYISKAQKGMSELLRTACEEAKRGNSSIKQQVRDIGNKFLNNVEISAQEAVYIVLQLPMRKSSRQVVFINTSPPEERVQLLKPLQEINDLEDDSDEIYASGLIKRYTNLSLADWAAWYDSTGKPYIRPSRQLDIDNYPLETNLSDNDDNEEEESKQKNKKRS</sequence>
<dbReference type="PANTHER" id="PTHR47642">
    <property type="entry name" value="ATP-DEPENDENT DNA HELICASE"/>
    <property type="match status" value="1"/>
</dbReference>
<evidence type="ECO:0000313" key="3">
    <source>
        <dbReference type="Proteomes" id="UP001152795"/>
    </source>
</evidence>
<name>A0A7D9HQZ3_PARCT</name>
<accession>A0A7D9HQZ3</accession>
<evidence type="ECO:0000313" key="2">
    <source>
        <dbReference type="EMBL" id="CAB3988638.1"/>
    </source>
</evidence>
<dbReference type="Proteomes" id="UP001152795">
    <property type="component" value="Unassembled WGS sequence"/>
</dbReference>
<feature type="domain" description="Helitron helicase-like" evidence="1">
    <location>
        <begin position="377"/>
        <end position="504"/>
    </location>
</feature>
<comment type="caution">
    <text evidence="2">The sequence shown here is derived from an EMBL/GenBank/DDBJ whole genome shotgun (WGS) entry which is preliminary data.</text>
</comment>
<protein>
    <recommendedName>
        <fullName evidence="1">Helitron helicase-like domain-containing protein</fullName>
    </recommendedName>
</protein>
<dbReference type="EMBL" id="CACRXK020001356">
    <property type="protein sequence ID" value="CAB3988638.1"/>
    <property type="molecule type" value="Genomic_DNA"/>
</dbReference>